<gene>
    <name evidence="1" type="ORF">OUZ56_028772</name>
</gene>
<keyword evidence="2" id="KW-1185">Reference proteome</keyword>
<accession>A0ABR0B504</accession>
<dbReference type="EMBL" id="JAOYFB010000040">
    <property type="protein sequence ID" value="KAK4036734.1"/>
    <property type="molecule type" value="Genomic_DNA"/>
</dbReference>
<organism evidence="1 2">
    <name type="scientific">Daphnia magna</name>
    <dbReference type="NCBI Taxonomy" id="35525"/>
    <lineage>
        <taxon>Eukaryota</taxon>
        <taxon>Metazoa</taxon>
        <taxon>Ecdysozoa</taxon>
        <taxon>Arthropoda</taxon>
        <taxon>Crustacea</taxon>
        <taxon>Branchiopoda</taxon>
        <taxon>Diplostraca</taxon>
        <taxon>Cladocera</taxon>
        <taxon>Anomopoda</taxon>
        <taxon>Daphniidae</taxon>
        <taxon>Daphnia</taxon>
    </lineage>
</organism>
<name>A0ABR0B504_9CRUS</name>
<evidence type="ECO:0000313" key="1">
    <source>
        <dbReference type="EMBL" id="KAK4036734.1"/>
    </source>
</evidence>
<comment type="caution">
    <text evidence="1">The sequence shown here is derived from an EMBL/GenBank/DDBJ whole genome shotgun (WGS) entry which is preliminary data.</text>
</comment>
<proteinExistence type="predicted"/>
<protein>
    <submittedName>
        <fullName evidence="1">Uncharacterized protein</fullName>
    </submittedName>
</protein>
<sequence length="67" mass="7277">MGGPFLKRNPANHVRPYTDREIILEFIITGIITSVGPSLGCTPGGFYCVSCMCGLAWTSERLSKEKG</sequence>
<evidence type="ECO:0000313" key="2">
    <source>
        <dbReference type="Proteomes" id="UP001234178"/>
    </source>
</evidence>
<dbReference type="Proteomes" id="UP001234178">
    <property type="component" value="Unassembled WGS sequence"/>
</dbReference>
<reference evidence="1 2" key="1">
    <citation type="journal article" date="2023" name="Nucleic Acids Res.">
        <title>The hologenome of Daphnia magna reveals possible DNA methylation and microbiome-mediated evolution of the host genome.</title>
        <authorList>
            <person name="Chaturvedi A."/>
            <person name="Li X."/>
            <person name="Dhandapani V."/>
            <person name="Marshall H."/>
            <person name="Kissane S."/>
            <person name="Cuenca-Cambronero M."/>
            <person name="Asole G."/>
            <person name="Calvet F."/>
            <person name="Ruiz-Romero M."/>
            <person name="Marangio P."/>
            <person name="Guigo R."/>
            <person name="Rago D."/>
            <person name="Mirbahai L."/>
            <person name="Eastwood N."/>
            <person name="Colbourne J.K."/>
            <person name="Zhou J."/>
            <person name="Mallon E."/>
            <person name="Orsini L."/>
        </authorList>
    </citation>
    <scope>NUCLEOTIDE SEQUENCE [LARGE SCALE GENOMIC DNA]</scope>
    <source>
        <strain evidence="1">LRV0_1</strain>
    </source>
</reference>